<name>A0ABV8UFW7_9PROT</name>
<evidence type="ECO:0000259" key="6">
    <source>
        <dbReference type="SMART" id="SM00646"/>
    </source>
</evidence>
<dbReference type="InterPro" id="IPR021731">
    <property type="entry name" value="AMIN_dom"/>
</dbReference>
<feature type="chain" id="PRO_5047146015" description="N-acetylmuramoyl-L-alanine amidase" evidence="5">
    <location>
        <begin position="35"/>
        <end position="411"/>
    </location>
</feature>
<reference evidence="8" key="1">
    <citation type="journal article" date="2019" name="Int. J. Syst. Evol. Microbiol.">
        <title>The Global Catalogue of Microorganisms (GCM) 10K type strain sequencing project: providing services to taxonomists for standard genome sequencing and annotation.</title>
        <authorList>
            <consortium name="The Broad Institute Genomics Platform"/>
            <consortium name="The Broad Institute Genome Sequencing Center for Infectious Disease"/>
            <person name="Wu L."/>
            <person name="Ma J."/>
        </authorList>
    </citation>
    <scope>NUCLEOTIDE SEQUENCE [LARGE SCALE GENOMIC DNA]</scope>
    <source>
        <strain evidence="8">CECT 8472</strain>
    </source>
</reference>
<keyword evidence="5" id="KW-0732">Signal</keyword>
<protein>
    <recommendedName>
        <fullName evidence="2">N-acetylmuramoyl-L-alanine amidase</fullName>
        <ecNumber evidence="2">3.5.1.28</ecNumber>
    </recommendedName>
</protein>
<evidence type="ECO:0000313" key="7">
    <source>
        <dbReference type="EMBL" id="MFC4350147.1"/>
    </source>
</evidence>
<gene>
    <name evidence="7" type="ORF">ACFOW6_01185</name>
</gene>
<dbReference type="RefSeq" id="WP_382420311.1">
    <property type="nucleotide sequence ID" value="NZ_JBHSCW010000001.1"/>
</dbReference>
<dbReference type="PANTHER" id="PTHR30404:SF0">
    <property type="entry name" value="N-ACETYLMURAMOYL-L-ALANINE AMIDASE AMIC"/>
    <property type="match status" value="1"/>
</dbReference>
<dbReference type="Gene3D" id="2.60.40.3500">
    <property type="match status" value="1"/>
</dbReference>
<evidence type="ECO:0000256" key="5">
    <source>
        <dbReference type="SAM" id="SignalP"/>
    </source>
</evidence>
<dbReference type="PANTHER" id="PTHR30404">
    <property type="entry name" value="N-ACETYLMURAMOYL-L-ALANINE AMIDASE"/>
    <property type="match status" value="1"/>
</dbReference>
<feature type="region of interest" description="Disordered" evidence="4">
    <location>
        <begin position="161"/>
        <end position="182"/>
    </location>
</feature>
<comment type="caution">
    <text evidence="7">The sequence shown here is derived from an EMBL/GenBank/DDBJ whole genome shotgun (WGS) entry which is preliminary data.</text>
</comment>
<dbReference type="InterPro" id="IPR050695">
    <property type="entry name" value="N-acetylmuramoyl_amidase_3"/>
</dbReference>
<dbReference type="Pfam" id="PF01520">
    <property type="entry name" value="Amidase_3"/>
    <property type="match status" value="1"/>
</dbReference>
<evidence type="ECO:0000313" key="8">
    <source>
        <dbReference type="Proteomes" id="UP001595799"/>
    </source>
</evidence>
<feature type="domain" description="MurNAc-LAA" evidence="6">
    <location>
        <begin position="246"/>
        <end position="400"/>
    </location>
</feature>
<proteinExistence type="predicted"/>
<dbReference type="CDD" id="cd02696">
    <property type="entry name" value="MurNAc-LAA"/>
    <property type="match status" value="1"/>
</dbReference>
<accession>A0ABV8UFW7</accession>
<keyword evidence="3" id="KW-0378">Hydrolase</keyword>
<comment type="catalytic activity">
    <reaction evidence="1">
        <text>Hydrolyzes the link between N-acetylmuramoyl residues and L-amino acid residues in certain cell-wall glycopeptides.</text>
        <dbReference type="EC" id="3.5.1.28"/>
    </reaction>
</comment>
<sequence>MIFNRIYKICVVRAPTLLFLALLAGLVMSGAASAKPEVEDARIGLHPDKTRFVLELSERPQYRIFTLDDPYRLVIDLPELDWPDRKETTPEAAGLVSALRYGLFTPGTSRVVLDLSRPVEIAEILTLPPRDGRQHRLVVDMAEIDAATFRQRAEREVLRSNEDFRETSVSMPTPPRKPTRDPRPTVVVDAGHGGVDPGAIGVSGTQEKNIALEYARALRDRLEESGRYQVVMTRDDDRFIPLRGRVDIAEKSNGDLFISLHANTNPSSRVKGASVYTLSENASDAEAAALAAKENRSDIIAGVDLSTENPEVSQILISLARREAMNSSKSFANLTVEEVGKRVDLLRNTHRYAGFAVLKSASVPSVLFEIGYMSHPAEERQLQSHAHRDKLIEGLFRAIERHFDVQQAYNR</sequence>
<organism evidence="7 8">
    <name type="scientific">Fodinicurvata halophila</name>
    <dbReference type="NCBI Taxonomy" id="1419723"/>
    <lineage>
        <taxon>Bacteria</taxon>
        <taxon>Pseudomonadati</taxon>
        <taxon>Pseudomonadota</taxon>
        <taxon>Alphaproteobacteria</taxon>
        <taxon>Rhodospirillales</taxon>
        <taxon>Rhodovibrionaceae</taxon>
        <taxon>Fodinicurvata</taxon>
    </lineage>
</organism>
<dbReference type="SUPFAM" id="SSF53187">
    <property type="entry name" value="Zn-dependent exopeptidases"/>
    <property type="match status" value="1"/>
</dbReference>
<dbReference type="InterPro" id="IPR002508">
    <property type="entry name" value="MurNAc-LAA_cat"/>
</dbReference>
<dbReference type="SMART" id="SM00646">
    <property type="entry name" value="Ami_3"/>
    <property type="match status" value="1"/>
</dbReference>
<evidence type="ECO:0000256" key="4">
    <source>
        <dbReference type="SAM" id="MobiDB-lite"/>
    </source>
</evidence>
<evidence type="ECO:0000256" key="1">
    <source>
        <dbReference type="ARBA" id="ARBA00001561"/>
    </source>
</evidence>
<dbReference type="EC" id="3.5.1.28" evidence="2"/>
<feature type="signal peptide" evidence="5">
    <location>
        <begin position="1"/>
        <end position="34"/>
    </location>
</feature>
<evidence type="ECO:0000256" key="3">
    <source>
        <dbReference type="ARBA" id="ARBA00022801"/>
    </source>
</evidence>
<dbReference type="Proteomes" id="UP001595799">
    <property type="component" value="Unassembled WGS sequence"/>
</dbReference>
<keyword evidence="8" id="KW-1185">Reference proteome</keyword>
<evidence type="ECO:0000256" key="2">
    <source>
        <dbReference type="ARBA" id="ARBA00011901"/>
    </source>
</evidence>
<dbReference type="EMBL" id="JBHSCW010000001">
    <property type="protein sequence ID" value="MFC4350147.1"/>
    <property type="molecule type" value="Genomic_DNA"/>
</dbReference>
<dbReference type="Pfam" id="PF11741">
    <property type="entry name" value="AMIN"/>
    <property type="match status" value="1"/>
</dbReference>
<dbReference type="Gene3D" id="3.40.630.40">
    <property type="entry name" value="Zn-dependent exopeptidases"/>
    <property type="match status" value="1"/>
</dbReference>